<dbReference type="InterPro" id="IPR001024">
    <property type="entry name" value="PLAT/LH2_dom"/>
</dbReference>
<accession>A0AAU8A5F2</accession>
<evidence type="ECO:0000259" key="4">
    <source>
        <dbReference type="PROSITE" id="PS50095"/>
    </source>
</evidence>
<sequence length="1164" mass="126070">MKKIVCMILAAVMICSLGATGFAQDGIPESGGLPPVQDSSVNDAEAPPSAPPQETDASPGESGPENAGPSPSAVVSPQPAQVQSADAAPVPSAAPALGETSGAGGTAVSRGIIGRIREPLSERAKELLETQIVLALEDMSEDGSEFAGGLLFFFYNATDYTLVEIYETVLETLEVVNEIDDEVDALTIRMEELFDEIERGFAQNAYNDCAEDLDAVYGRLAPLWEDYTALLAKADAKAEDGEISEPEELAIQGKTKELMQDIYAVYGPFGVSSFESDLELVHNAMYSPSGRTTFTDAQIELSRLNLPFEHQIVDEAAAAFNYGAALQTALLWLYGEYSNYMLSNDTVLNDPQVTLHPFAAVGDQTIENLNAQAEKSGINELMTPEEVETSITLADGTVLPAYHVIVNADGHEYMIGRETLRLGSAVTSYSRENDIYRQPSHEGKLTSADGRWYIPATESEMKTLFTSTITNPGSWLSDQGKLSLPSHDALLLADISQKTESRLNGIQKQYIYSFDQGMLDSHHLTGDRDKVTANSYHDIVDEDTSVKWAGRSEEILFQDTELLYVFFDKSNQTAGIPTDDNGFLAPSDPTTLPDEIYLGEGSGLNLTKLNSTDMLNKVVVVSGNAAILGGGRTYQNLQIQMRPGADLTVDGLNIDHKNMNKAAVDVYASDAKLTVRGECSFRGGAGMYLDKDSVLDVKGEGEGAAITIAGTWGFNVHEDSYGNFLGPTTARFDGLAVSVQGTEYGLRGLYWMECRNCDVYISGDKCDLYTRTTGGVNCYFYDCNVTIAHNTKKDHHVNVKISESTAINTPVSYKIKTATSYVKNAESKSDIYLYLTGTDRSGNTVTTNGVNITDLAGGKFTNNSYDNFYTDFDVYLTDIDYITLVNKGSDAWYPDWIEITNDYELPNPETGEECYYHFKVDSFIDTKNYEYRFTHDGKRNAPATVGSTQPISDEELIAMLEKAGAPSTLQTTVDDGHTVSAQVLAALKRLGQRLQYAVTDADGNTLYQWKFDGTKITDASLLTRLGITIAKTQEDDYGGLLAGKDGLVLRFAHDGLLPGGTQVRVNAARHGYAEGDIFTLYHIGDGALKTAAEGLVVGEDGFVTLEISHCSDYALVKTGTGGSANPKTGDGRDIAPWLALTAAAAGAAAFCAARLRKRRRGDIS</sequence>
<feature type="signal peptide" evidence="3">
    <location>
        <begin position="1"/>
        <end position="23"/>
    </location>
</feature>
<dbReference type="Gene3D" id="2.60.60.20">
    <property type="entry name" value="PLAT/LH2 domain"/>
    <property type="match status" value="1"/>
</dbReference>
<keyword evidence="3" id="KW-0732">Signal</keyword>
<keyword evidence="2" id="KW-0812">Transmembrane</keyword>
<evidence type="ECO:0000256" key="3">
    <source>
        <dbReference type="SAM" id="SignalP"/>
    </source>
</evidence>
<feature type="domain" description="PLAT" evidence="4">
    <location>
        <begin position="811"/>
        <end position="938"/>
    </location>
</feature>
<feature type="transmembrane region" description="Helical" evidence="2">
    <location>
        <begin position="1134"/>
        <end position="1155"/>
    </location>
</feature>
<dbReference type="RefSeq" id="WP_353422844.1">
    <property type="nucleotide sequence ID" value="NZ_CP117826.1"/>
</dbReference>
<feature type="chain" id="PRO_5043650086" evidence="3">
    <location>
        <begin position="24"/>
        <end position="1164"/>
    </location>
</feature>
<reference evidence="5" key="1">
    <citation type="submission" date="2023-02" db="EMBL/GenBank/DDBJ databases">
        <title>Gut commensal Christensenella minuta modulates host metabolism via a new class of secondary bile acids.</title>
        <authorList>
            <person name="Liu C."/>
        </authorList>
    </citation>
    <scope>NUCLEOTIDE SEQUENCE</scope>
    <source>
        <strain evidence="5">CA70</strain>
    </source>
</reference>
<dbReference type="SUPFAM" id="SSF49723">
    <property type="entry name" value="Lipase/lipooxygenase domain (PLAT/LH2 domain)"/>
    <property type="match status" value="1"/>
</dbReference>
<keyword evidence="2" id="KW-1133">Transmembrane helix</keyword>
<feature type="compositionally biased region" description="Low complexity" evidence="1">
    <location>
        <begin position="69"/>
        <end position="96"/>
    </location>
</feature>
<proteinExistence type="predicted"/>
<dbReference type="AlphaFoldDB" id="A0AAU8A5F2"/>
<dbReference type="Pfam" id="PF01477">
    <property type="entry name" value="PLAT"/>
    <property type="match status" value="1"/>
</dbReference>
<keyword evidence="2" id="KW-0472">Membrane</keyword>
<dbReference type="InterPro" id="IPR036392">
    <property type="entry name" value="PLAT/LH2_dom_sf"/>
</dbReference>
<evidence type="ECO:0000256" key="1">
    <source>
        <dbReference type="SAM" id="MobiDB-lite"/>
    </source>
</evidence>
<protein>
    <submittedName>
        <fullName evidence="5">PLAT/LH2 domain-containing protein</fullName>
    </submittedName>
</protein>
<evidence type="ECO:0000313" key="5">
    <source>
        <dbReference type="EMBL" id="XCC61315.1"/>
    </source>
</evidence>
<feature type="region of interest" description="Disordered" evidence="1">
    <location>
        <begin position="28"/>
        <end position="106"/>
    </location>
</feature>
<evidence type="ECO:0000256" key="2">
    <source>
        <dbReference type="SAM" id="Phobius"/>
    </source>
</evidence>
<gene>
    <name evidence="5" type="ORF">PUP29_07165</name>
</gene>
<name>A0AAU8A5F2_9FIRM</name>
<dbReference type="PROSITE" id="PS50095">
    <property type="entry name" value="PLAT"/>
    <property type="match status" value="1"/>
</dbReference>
<dbReference type="EMBL" id="CP117826">
    <property type="protein sequence ID" value="XCC61315.1"/>
    <property type="molecule type" value="Genomic_DNA"/>
</dbReference>
<organism evidence="5">
    <name type="scientific">Christensenella massiliensis</name>
    <dbReference type="NCBI Taxonomy" id="1805714"/>
    <lineage>
        <taxon>Bacteria</taxon>
        <taxon>Bacillati</taxon>
        <taxon>Bacillota</taxon>
        <taxon>Clostridia</taxon>
        <taxon>Christensenellales</taxon>
        <taxon>Christensenellaceae</taxon>
        <taxon>Christensenella</taxon>
    </lineage>
</organism>